<keyword evidence="1" id="KW-0805">Transcription regulation</keyword>
<comment type="caution">
    <text evidence="6">The sequence shown here is derived from an EMBL/GenBank/DDBJ whole genome shotgun (WGS) entry which is preliminary data.</text>
</comment>
<evidence type="ECO:0000259" key="5">
    <source>
        <dbReference type="PROSITE" id="PS01124"/>
    </source>
</evidence>
<evidence type="ECO:0000256" key="1">
    <source>
        <dbReference type="ARBA" id="ARBA00023015"/>
    </source>
</evidence>
<name>A0A9D5P0T9_XYLRU</name>
<dbReference type="AlphaFoldDB" id="A0A9D5P0T9"/>
<feature type="domain" description="HTH araC/xylS-type" evidence="5">
    <location>
        <begin position="273"/>
        <end position="373"/>
    </location>
</feature>
<dbReference type="PROSITE" id="PS01124">
    <property type="entry name" value="HTH_ARAC_FAMILY_2"/>
    <property type="match status" value="1"/>
</dbReference>
<keyword evidence="3" id="KW-0804">Transcription</keyword>
<dbReference type="Proteomes" id="UP000806522">
    <property type="component" value="Unassembled WGS sequence"/>
</dbReference>
<sequence length="375" mass="42156">MELMQFTAIVLMIGLTLKLLLLPRRVEENSVTGRSRWLMFGGTALLGVQFVLQMALGLREKGVTQAVMLNLTAFTLVSWLLSLAILRLLTQGRLSRVDAWLGGGVWAAETVLISAAAMTDGETLLSDTHRLQTAETVGSVLYFAMQCYYTVRVVTLLRRMRRSLSDYYDYDISQRIEWMQVSIWVLSLLSLFVPAVIFAPGRWLMGFAVVFFYGTWYFVDSFCAYVKGSMPRKVEESEELRMKSEEFAAVDSDGNGNGAGTGLADEQQERVAAAVAQWTAQGGHRKSGLNKSMVAGQMGVSVNLLSQWLRHRNQNFWDWLSDLRIEEAKRIISEHPDWTNEAIADACGFNDRSAFQKKFKQKTGLTPAEWAEQGE</sequence>
<proteinExistence type="predicted"/>
<evidence type="ECO:0000256" key="3">
    <source>
        <dbReference type="ARBA" id="ARBA00023163"/>
    </source>
</evidence>
<dbReference type="SMART" id="SM00342">
    <property type="entry name" value="HTH_ARAC"/>
    <property type="match status" value="1"/>
</dbReference>
<dbReference type="SUPFAM" id="SSF46689">
    <property type="entry name" value="Homeodomain-like"/>
    <property type="match status" value="1"/>
</dbReference>
<dbReference type="Pfam" id="PF12833">
    <property type="entry name" value="HTH_18"/>
    <property type="match status" value="1"/>
</dbReference>
<feature type="transmembrane region" description="Helical" evidence="4">
    <location>
        <begin position="203"/>
        <end position="226"/>
    </location>
</feature>
<organism evidence="6 7">
    <name type="scientific">Xylanibacter ruminicola</name>
    <name type="common">Prevotella ruminicola</name>
    <dbReference type="NCBI Taxonomy" id="839"/>
    <lineage>
        <taxon>Bacteria</taxon>
        <taxon>Pseudomonadati</taxon>
        <taxon>Bacteroidota</taxon>
        <taxon>Bacteroidia</taxon>
        <taxon>Bacteroidales</taxon>
        <taxon>Prevotellaceae</taxon>
        <taxon>Xylanibacter</taxon>
    </lineage>
</organism>
<keyword evidence="4" id="KW-0812">Transmembrane</keyword>
<feature type="transmembrane region" description="Helical" evidence="4">
    <location>
        <begin position="139"/>
        <end position="157"/>
    </location>
</feature>
<feature type="transmembrane region" description="Helical" evidence="4">
    <location>
        <begin position="100"/>
        <end position="119"/>
    </location>
</feature>
<dbReference type="GO" id="GO:0003700">
    <property type="term" value="F:DNA-binding transcription factor activity"/>
    <property type="evidence" value="ECO:0007669"/>
    <property type="project" value="InterPro"/>
</dbReference>
<dbReference type="PANTHER" id="PTHR43280">
    <property type="entry name" value="ARAC-FAMILY TRANSCRIPTIONAL REGULATOR"/>
    <property type="match status" value="1"/>
</dbReference>
<dbReference type="InterPro" id="IPR018060">
    <property type="entry name" value="HTH_AraC"/>
</dbReference>
<evidence type="ECO:0000256" key="2">
    <source>
        <dbReference type="ARBA" id="ARBA00023125"/>
    </source>
</evidence>
<feature type="transmembrane region" description="Helical" evidence="4">
    <location>
        <begin position="35"/>
        <end position="56"/>
    </location>
</feature>
<keyword evidence="4" id="KW-1133">Transmembrane helix</keyword>
<keyword evidence="2" id="KW-0238">DNA-binding</keyword>
<evidence type="ECO:0000313" key="6">
    <source>
        <dbReference type="EMBL" id="MBE6270990.1"/>
    </source>
</evidence>
<keyword evidence="4" id="KW-0472">Membrane</keyword>
<evidence type="ECO:0000313" key="7">
    <source>
        <dbReference type="Proteomes" id="UP000806522"/>
    </source>
</evidence>
<dbReference type="GO" id="GO:0043565">
    <property type="term" value="F:sequence-specific DNA binding"/>
    <property type="evidence" value="ECO:0007669"/>
    <property type="project" value="InterPro"/>
</dbReference>
<protein>
    <submittedName>
        <fullName evidence="6">AraC family transcriptional regulator</fullName>
    </submittedName>
</protein>
<feature type="transmembrane region" description="Helical" evidence="4">
    <location>
        <begin position="178"/>
        <end position="197"/>
    </location>
</feature>
<evidence type="ECO:0000256" key="4">
    <source>
        <dbReference type="SAM" id="Phobius"/>
    </source>
</evidence>
<dbReference type="Gene3D" id="1.10.10.60">
    <property type="entry name" value="Homeodomain-like"/>
    <property type="match status" value="1"/>
</dbReference>
<dbReference type="EMBL" id="SUYC01000008">
    <property type="protein sequence ID" value="MBE6270990.1"/>
    <property type="molecule type" value="Genomic_DNA"/>
</dbReference>
<accession>A0A9D5P0T9</accession>
<feature type="transmembrane region" description="Helical" evidence="4">
    <location>
        <begin position="6"/>
        <end position="23"/>
    </location>
</feature>
<feature type="transmembrane region" description="Helical" evidence="4">
    <location>
        <begin position="68"/>
        <end position="88"/>
    </location>
</feature>
<dbReference type="InterPro" id="IPR009057">
    <property type="entry name" value="Homeodomain-like_sf"/>
</dbReference>
<dbReference type="PANTHER" id="PTHR43280:SF29">
    <property type="entry name" value="ARAC-FAMILY TRANSCRIPTIONAL REGULATOR"/>
    <property type="match status" value="1"/>
</dbReference>
<reference evidence="6" key="1">
    <citation type="submission" date="2019-04" db="EMBL/GenBank/DDBJ databases">
        <title>Evolution of Biomass-Degrading Anaerobic Consortia Revealed by Metagenomics.</title>
        <authorList>
            <person name="Peng X."/>
        </authorList>
    </citation>
    <scope>NUCLEOTIDE SEQUENCE</scope>
    <source>
        <strain evidence="6">SIG140</strain>
    </source>
</reference>
<gene>
    <name evidence="6" type="ORF">E7101_08570</name>
</gene>